<feature type="compositionally biased region" description="Acidic residues" evidence="1">
    <location>
        <begin position="24"/>
        <end position="38"/>
    </location>
</feature>
<name>A0A0G0RDT5_9BACT</name>
<evidence type="ECO:0000256" key="1">
    <source>
        <dbReference type="SAM" id="MobiDB-lite"/>
    </source>
</evidence>
<evidence type="ECO:0000313" key="3">
    <source>
        <dbReference type="EMBL" id="KKR50578.1"/>
    </source>
</evidence>
<keyword evidence="2" id="KW-1133">Transmembrane helix</keyword>
<feature type="region of interest" description="Disordered" evidence="1">
    <location>
        <begin position="21"/>
        <end position="46"/>
    </location>
</feature>
<dbReference type="InterPro" id="IPR011042">
    <property type="entry name" value="6-blade_b-propeller_TolB-like"/>
</dbReference>
<comment type="caution">
    <text evidence="3">The sequence shown here is derived from an EMBL/GenBank/DDBJ whole genome shotgun (WGS) entry which is preliminary data.</text>
</comment>
<protein>
    <submittedName>
        <fullName evidence="3">Uncharacterized protein</fullName>
    </submittedName>
</protein>
<keyword evidence="2" id="KW-0472">Membrane</keyword>
<dbReference type="Gene3D" id="2.120.10.30">
    <property type="entry name" value="TolB, C-terminal domain"/>
    <property type="match status" value="1"/>
</dbReference>
<feature type="non-terminal residue" evidence="3">
    <location>
        <position position="1"/>
    </location>
</feature>
<sequence>TEISADSAQSEIGVAIICVKGEEGKEDEEGGEGMEDEKTEQASSEENQAVLREVPQGVPGNLTGNLKTGSAGRIAKAGVSITLIFKAVWGEIKRLRRGDIRATLRLKRNIVIVAFLVLLVLSFSAFMTIRSQRDREKLAQFNDHMKNASAKFVEGDAILELNRDRARNALAEAGDEVKAALALIPGNTDAKLLADKISQKLKDTENVSTVDFQTFAGIGEPLVGLSNTPKGLVVFSADKMYQLDGDGKIGDKAEVGNNVGAGVFSFGLEKPKDVADGGSAFDISVFLGNIYLLDPGQIAKYVPVEGGYAKSVDYLNNPEQFSKNSHFVIDGLVWVTNGKSINKYMRGAKEDFSISGLLDSNGEFGEIYTTADSDNLYVVDVSNSALLVIKKDGVYQKAYQSGEFAKSSAVIVDESAGKMYVVAGSKVLAGAL</sequence>
<reference evidence="3 4" key="1">
    <citation type="journal article" date="2015" name="Nature">
        <title>rRNA introns, odd ribosomes, and small enigmatic genomes across a large radiation of phyla.</title>
        <authorList>
            <person name="Brown C.T."/>
            <person name="Hug L.A."/>
            <person name="Thomas B.C."/>
            <person name="Sharon I."/>
            <person name="Castelle C.J."/>
            <person name="Singh A."/>
            <person name="Wilkins M.J."/>
            <person name="Williams K.H."/>
            <person name="Banfield J.F."/>
        </authorList>
    </citation>
    <scope>NUCLEOTIDE SEQUENCE [LARGE SCALE GENOMIC DNA]</scope>
</reference>
<dbReference type="EMBL" id="LBYI01000010">
    <property type="protein sequence ID" value="KKR50578.1"/>
    <property type="molecule type" value="Genomic_DNA"/>
</dbReference>
<evidence type="ECO:0000313" key="4">
    <source>
        <dbReference type="Proteomes" id="UP000034531"/>
    </source>
</evidence>
<evidence type="ECO:0000256" key="2">
    <source>
        <dbReference type="SAM" id="Phobius"/>
    </source>
</evidence>
<feature type="transmembrane region" description="Helical" evidence="2">
    <location>
        <begin position="110"/>
        <end position="129"/>
    </location>
</feature>
<dbReference type="Proteomes" id="UP000034531">
    <property type="component" value="Unassembled WGS sequence"/>
</dbReference>
<organism evidence="3 4">
    <name type="scientific">Candidatus Curtissbacteria bacterium GW2011_GWA1_40_16</name>
    <dbReference type="NCBI Taxonomy" id="1618405"/>
    <lineage>
        <taxon>Bacteria</taxon>
        <taxon>Candidatus Curtissiibacteriota</taxon>
    </lineage>
</organism>
<accession>A0A0G0RDT5</accession>
<gene>
    <name evidence="3" type="ORF">UT84_C0010G0001</name>
</gene>
<keyword evidence="2" id="KW-0812">Transmembrane</keyword>
<proteinExistence type="predicted"/>
<dbReference type="AlphaFoldDB" id="A0A0G0RDT5"/>